<dbReference type="InterPro" id="IPR018356">
    <property type="entry name" value="Tscrpt_reg_HTH_DeoR_CS"/>
</dbReference>
<dbReference type="PANTHER" id="PTHR30363">
    <property type="entry name" value="HTH-TYPE TRANSCRIPTIONAL REGULATOR SRLR-RELATED"/>
    <property type="match status" value="1"/>
</dbReference>
<feature type="domain" description="HTH deoR-type" evidence="4">
    <location>
        <begin position="3"/>
        <end position="58"/>
    </location>
</feature>
<dbReference type="RefSeq" id="WP_155705410.1">
    <property type="nucleotide sequence ID" value="NZ_CP034235.1"/>
</dbReference>
<evidence type="ECO:0000256" key="2">
    <source>
        <dbReference type="ARBA" id="ARBA00023125"/>
    </source>
</evidence>
<dbReference type="InterPro" id="IPR036390">
    <property type="entry name" value="WH_DNA-bd_sf"/>
</dbReference>
<evidence type="ECO:0000256" key="1">
    <source>
        <dbReference type="ARBA" id="ARBA00023015"/>
    </source>
</evidence>
<evidence type="ECO:0000313" key="6">
    <source>
        <dbReference type="Proteomes" id="UP000426246"/>
    </source>
</evidence>
<dbReference type="PROSITE" id="PS51000">
    <property type="entry name" value="HTH_DEOR_2"/>
    <property type="match status" value="1"/>
</dbReference>
<dbReference type="InterPro" id="IPR014036">
    <property type="entry name" value="DeoR-like_C"/>
</dbReference>
<organism evidence="5 6">
    <name type="scientific">Paenibacillus psychroresistens</name>
    <dbReference type="NCBI Taxonomy" id="1778678"/>
    <lineage>
        <taxon>Bacteria</taxon>
        <taxon>Bacillati</taxon>
        <taxon>Bacillota</taxon>
        <taxon>Bacilli</taxon>
        <taxon>Bacillales</taxon>
        <taxon>Paenibacillaceae</taxon>
        <taxon>Paenibacillus</taxon>
    </lineage>
</organism>
<keyword evidence="3" id="KW-0804">Transcription</keyword>
<dbReference type="SUPFAM" id="SSF100950">
    <property type="entry name" value="NagB/RpiA/CoA transferase-like"/>
    <property type="match status" value="1"/>
</dbReference>
<dbReference type="InterPro" id="IPR036388">
    <property type="entry name" value="WH-like_DNA-bd_sf"/>
</dbReference>
<evidence type="ECO:0000256" key="3">
    <source>
        <dbReference type="ARBA" id="ARBA00023163"/>
    </source>
</evidence>
<evidence type="ECO:0000313" key="5">
    <source>
        <dbReference type="EMBL" id="QGR00142.1"/>
    </source>
</evidence>
<gene>
    <name evidence="5" type="ORF">EHS13_17585</name>
</gene>
<keyword evidence="1" id="KW-0805">Transcription regulation</keyword>
<keyword evidence="6" id="KW-1185">Reference proteome</keyword>
<dbReference type="Gene3D" id="3.40.50.1360">
    <property type="match status" value="1"/>
</dbReference>
<dbReference type="SMART" id="SM00420">
    <property type="entry name" value="HTH_DEOR"/>
    <property type="match status" value="1"/>
</dbReference>
<protein>
    <submittedName>
        <fullName evidence="5">DeoR/GlpR transcriptional regulator</fullName>
    </submittedName>
</protein>
<dbReference type="Pfam" id="PF00455">
    <property type="entry name" value="DeoRC"/>
    <property type="match status" value="1"/>
</dbReference>
<sequence>MLVAERYQHILRLVNERGSMRVTELSQLCRVTEETIRRDLDRLENEGRLLRSYGGAIRLHPQTTETSYQLRETIHVMEKQRISSEALKYVEPNDRIVMDASSTTWHMAAELPDIPLTVITNSLKVALVLSEKKNVSVISTGGILVPNSLSFVGPLTEHALEEYHVNKAFISCKGVHMERGISESNEMQARVKRIMVGMAEQVFVLADYSKFDMQAFTMISGWNQIHHLITDSQTPIDNIQLLQRKSINVIQLPS</sequence>
<dbReference type="AlphaFoldDB" id="A0A6B8RUN7"/>
<keyword evidence="2" id="KW-0238">DNA-binding</keyword>
<dbReference type="InterPro" id="IPR037171">
    <property type="entry name" value="NagB/RpiA_transferase-like"/>
</dbReference>
<dbReference type="GO" id="GO:0003677">
    <property type="term" value="F:DNA binding"/>
    <property type="evidence" value="ECO:0007669"/>
    <property type="project" value="UniProtKB-KW"/>
</dbReference>
<name>A0A6B8RUN7_9BACL</name>
<reference evidence="6" key="1">
    <citation type="submission" date="2018-11" db="EMBL/GenBank/DDBJ databases">
        <title>Complete genome sequence of Paenibacillus sp. ML311-T8.</title>
        <authorList>
            <person name="Nam Y.-D."/>
            <person name="Kang J."/>
            <person name="Chung W.-H."/>
            <person name="Park Y.S."/>
        </authorList>
    </citation>
    <scope>NUCLEOTIDE SEQUENCE [LARGE SCALE GENOMIC DNA]</scope>
    <source>
        <strain evidence="6">ML311-T8</strain>
    </source>
</reference>
<dbReference type="KEGG" id="ppsc:EHS13_17585"/>
<proteinExistence type="predicted"/>
<dbReference type="InterPro" id="IPR001034">
    <property type="entry name" value="DeoR_HTH"/>
</dbReference>
<dbReference type="PANTHER" id="PTHR30363:SF44">
    <property type="entry name" value="AGA OPERON TRANSCRIPTIONAL REPRESSOR-RELATED"/>
    <property type="match status" value="1"/>
</dbReference>
<dbReference type="Gene3D" id="1.10.10.10">
    <property type="entry name" value="Winged helix-like DNA-binding domain superfamily/Winged helix DNA-binding domain"/>
    <property type="match status" value="1"/>
</dbReference>
<dbReference type="InterPro" id="IPR050313">
    <property type="entry name" value="Carb_Metab_HTH_regulators"/>
</dbReference>
<dbReference type="GO" id="GO:0003700">
    <property type="term" value="F:DNA-binding transcription factor activity"/>
    <property type="evidence" value="ECO:0007669"/>
    <property type="project" value="InterPro"/>
</dbReference>
<accession>A0A6B8RUN7</accession>
<dbReference type="OrthoDB" id="9797223at2"/>
<dbReference type="Pfam" id="PF08220">
    <property type="entry name" value="HTH_DeoR"/>
    <property type="match status" value="1"/>
</dbReference>
<dbReference type="PRINTS" id="PR00037">
    <property type="entry name" value="HTHLACR"/>
</dbReference>
<dbReference type="SMART" id="SM01134">
    <property type="entry name" value="DeoRC"/>
    <property type="match status" value="1"/>
</dbReference>
<dbReference type="Proteomes" id="UP000426246">
    <property type="component" value="Chromosome"/>
</dbReference>
<dbReference type="SUPFAM" id="SSF46785">
    <property type="entry name" value="Winged helix' DNA-binding domain"/>
    <property type="match status" value="1"/>
</dbReference>
<dbReference type="PROSITE" id="PS00894">
    <property type="entry name" value="HTH_DEOR_1"/>
    <property type="match status" value="1"/>
</dbReference>
<dbReference type="EMBL" id="CP034235">
    <property type="protein sequence ID" value="QGR00142.1"/>
    <property type="molecule type" value="Genomic_DNA"/>
</dbReference>
<evidence type="ECO:0000259" key="4">
    <source>
        <dbReference type="PROSITE" id="PS51000"/>
    </source>
</evidence>